<proteinExistence type="predicted"/>
<sequence>MFIRGKADQIKQSSHYLSHVGFLSETTGLNHRTALHNLGPGLQMRRESIFICRVKVDGLFGNNNLPGVRPGWYVYCNIRRLGSLLKLDGHEIAANDQSTAKIELSSVGEEGSRMFSDLVLPTPQQAHLSWSQDLQNSERIVELPTMGGNGRRIFNGKAPLLQQTHLSWPRDLENGRRIVGRDPRSNTWS</sequence>
<comment type="caution">
    <text evidence="1">The sequence shown here is derived from an EMBL/GenBank/DDBJ whole genome shotgun (WGS) entry which is preliminary data.</text>
</comment>
<gene>
    <name evidence="1" type="ORF">VTL71DRAFT_9021</name>
</gene>
<accession>A0ABR4BTL5</accession>
<reference evidence="1 2" key="1">
    <citation type="journal article" date="2024" name="Commun. Biol.">
        <title>Comparative genomic analysis of thermophilic fungi reveals convergent evolutionary adaptations and gene losses.</title>
        <authorList>
            <person name="Steindorff A.S."/>
            <person name="Aguilar-Pontes M.V."/>
            <person name="Robinson A.J."/>
            <person name="Andreopoulos B."/>
            <person name="LaButti K."/>
            <person name="Kuo A."/>
            <person name="Mondo S."/>
            <person name="Riley R."/>
            <person name="Otillar R."/>
            <person name="Haridas S."/>
            <person name="Lipzen A."/>
            <person name="Grimwood J."/>
            <person name="Schmutz J."/>
            <person name="Clum A."/>
            <person name="Reid I.D."/>
            <person name="Moisan M.C."/>
            <person name="Butler G."/>
            <person name="Nguyen T.T.M."/>
            <person name="Dewar K."/>
            <person name="Conant G."/>
            <person name="Drula E."/>
            <person name="Henrissat B."/>
            <person name="Hansel C."/>
            <person name="Singer S."/>
            <person name="Hutchinson M.I."/>
            <person name="de Vries R.P."/>
            <person name="Natvig D.O."/>
            <person name="Powell A.J."/>
            <person name="Tsang A."/>
            <person name="Grigoriev I.V."/>
        </authorList>
    </citation>
    <scope>NUCLEOTIDE SEQUENCE [LARGE SCALE GENOMIC DNA]</scope>
    <source>
        <strain evidence="1 2">CBS 494.80</strain>
    </source>
</reference>
<dbReference type="EMBL" id="JAZHXI010000020">
    <property type="protein sequence ID" value="KAL2060969.1"/>
    <property type="molecule type" value="Genomic_DNA"/>
</dbReference>
<evidence type="ECO:0000313" key="2">
    <source>
        <dbReference type="Proteomes" id="UP001595075"/>
    </source>
</evidence>
<dbReference type="Proteomes" id="UP001595075">
    <property type="component" value="Unassembled WGS sequence"/>
</dbReference>
<organism evidence="1 2">
    <name type="scientific">Oculimacula yallundae</name>
    <dbReference type="NCBI Taxonomy" id="86028"/>
    <lineage>
        <taxon>Eukaryota</taxon>
        <taxon>Fungi</taxon>
        <taxon>Dikarya</taxon>
        <taxon>Ascomycota</taxon>
        <taxon>Pezizomycotina</taxon>
        <taxon>Leotiomycetes</taxon>
        <taxon>Helotiales</taxon>
        <taxon>Ploettnerulaceae</taxon>
        <taxon>Oculimacula</taxon>
    </lineage>
</organism>
<name>A0ABR4BTL5_9HELO</name>
<evidence type="ECO:0000313" key="1">
    <source>
        <dbReference type="EMBL" id="KAL2060969.1"/>
    </source>
</evidence>
<keyword evidence="2" id="KW-1185">Reference proteome</keyword>
<protein>
    <submittedName>
        <fullName evidence="1">Uncharacterized protein</fullName>
    </submittedName>
</protein>